<accession>A0A366GZN5</accession>
<dbReference type="InterPro" id="IPR050859">
    <property type="entry name" value="Class-I_PLP-dep_aminotransf"/>
</dbReference>
<gene>
    <name evidence="6" type="ORF">DET50_101424</name>
</gene>
<dbReference type="GO" id="GO:1901605">
    <property type="term" value="P:alpha-amino acid metabolic process"/>
    <property type="evidence" value="ECO:0007669"/>
    <property type="project" value="TreeGrafter"/>
</dbReference>
<evidence type="ECO:0000256" key="2">
    <source>
        <dbReference type="ARBA" id="ARBA00022576"/>
    </source>
</evidence>
<comment type="caution">
    <text evidence="6">The sequence shown here is derived from an EMBL/GenBank/DDBJ whole genome shotgun (WGS) entry which is preliminary data.</text>
</comment>
<protein>
    <submittedName>
        <fullName evidence="6">Aminotransferase class I and II</fullName>
    </submittedName>
</protein>
<keyword evidence="3 6" id="KW-0808">Transferase</keyword>
<dbReference type="RefSeq" id="WP_258546025.1">
    <property type="nucleotide sequence ID" value="NZ_QNRO01000001.1"/>
</dbReference>
<dbReference type="Proteomes" id="UP000252995">
    <property type="component" value="Unassembled WGS sequence"/>
</dbReference>
<dbReference type="PANTHER" id="PTHR42790">
    <property type="entry name" value="AMINOTRANSFERASE"/>
    <property type="match status" value="1"/>
</dbReference>
<evidence type="ECO:0000256" key="4">
    <source>
        <dbReference type="ARBA" id="ARBA00022898"/>
    </source>
</evidence>
<reference evidence="6 7" key="1">
    <citation type="submission" date="2018-06" db="EMBL/GenBank/DDBJ databases">
        <title>Freshwater and sediment microbial communities from various areas in North America, analyzing microbe dynamics in response to fracking.</title>
        <authorList>
            <person name="Lamendella R."/>
        </authorList>
    </citation>
    <scope>NUCLEOTIDE SEQUENCE [LARGE SCALE GENOMIC DNA]</scope>
    <source>
        <strain evidence="6 7">114J</strain>
    </source>
</reference>
<dbReference type="Pfam" id="PF00155">
    <property type="entry name" value="Aminotran_1_2"/>
    <property type="match status" value="1"/>
</dbReference>
<sequence>MNLATSSIPQLAVAHFLEQGGYDRYLRSARQHYREATERMRSAVARSFPEGTAVSRPQGGFVLWVQLPEGVSGTEVYQRARAENINVAPGLMFSTTNKFDNCLRLNGGNPWTGTIEKAVARLGALVHEEIGR</sequence>
<dbReference type="PANTHER" id="PTHR42790:SF9">
    <property type="entry name" value="GNTR FAMILY REGULATORY PROTEIN"/>
    <property type="match status" value="1"/>
</dbReference>
<proteinExistence type="predicted"/>
<dbReference type="InterPro" id="IPR015424">
    <property type="entry name" value="PyrdxlP-dep_Trfase"/>
</dbReference>
<evidence type="ECO:0000259" key="5">
    <source>
        <dbReference type="Pfam" id="PF00155"/>
    </source>
</evidence>
<evidence type="ECO:0000313" key="6">
    <source>
        <dbReference type="EMBL" id="RBP34081.1"/>
    </source>
</evidence>
<evidence type="ECO:0000256" key="3">
    <source>
        <dbReference type="ARBA" id="ARBA00022679"/>
    </source>
</evidence>
<evidence type="ECO:0000256" key="1">
    <source>
        <dbReference type="ARBA" id="ARBA00001933"/>
    </source>
</evidence>
<dbReference type="AlphaFoldDB" id="A0A366GZN5"/>
<dbReference type="InterPro" id="IPR015422">
    <property type="entry name" value="PyrdxlP-dep_Trfase_small"/>
</dbReference>
<dbReference type="Gene3D" id="3.90.1150.10">
    <property type="entry name" value="Aspartate Aminotransferase, domain 1"/>
    <property type="match status" value="1"/>
</dbReference>
<dbReference type="EMBL" id="QNRO01000001">
    <property type="protein sequence ID" value="RBP34081.1"/>
    <property type="molecule type" value="Genomic_DNA"/>
</dbReference>
<comment type="cofactor">
    <cofactor evidence="1">
        <name>pyridoxal 5'-phosphate</name>
        <dbReference type="ChEBI" id="CHEBI:597326"/>
    </cofactor>
</comment>
<dbReference type="SUPFAM" id="SSF53383">
    <property type="entry name" value="PLP-dependent transferases"/>
    <property type="match status" value="1"/>
</dbReference>
<keyword evidence="4" id="KW-0663">Pyridoxal phosphate</keyword>
<feature type="domain" description="Aminotransferase class I/classII large" evidence="5">
    <location>
        <begin position="5"/>
        <end position="122"/>
    </location>
</feature>
<evidence type="ECO:0000313" key="7">
    <source>
        <dbReference type="Proteomes" id="UP000252995"/>
    </source>
</evidence>
<name>A0A366GZN5_9GAMM</name>
<dbReference type="InterPro" id="IPR004839">
    <property type="entry name" value="Aminotransferase_I/II_large"/>
</dbReference>
<dbReference type="GO" id="GO:0030170">
    <property type="term" value="F:pyridoxal phosphate binding"/>
    <property type="evidence" value="ECO:0007669"/>
    <property type="project" value="InterPro"/>
</dbReference>
<dbReference type="GO" id="GO:0008483">
    <property type="term" value="F:transaminase activity"/>
    <property type="evidence" value="ECO:0007669"/>
    <property type="project" value="UniProtKB-KW"/>
</dbReference>
<keyword evidence="2 6" id="KW-0032">Aminotransferase</keyword>
<organism evidence="6 7">
    <name type="scientific">Marinobacter pelagius</name>
    <dbReference type="NCBI Taxonomy" id="379482"/>
    <lineage>
        <taxon>Bacteria</taxon>
        <taxon>Pseudomonadati</taxon>
        <taxon>Pseudomonadota</taxon>
        <taxon>Gammaproteobacteria</taxon>
        <taxon>Pseudomonadales</taxon>
        <taxon>Marinobacteraceae</taxon>
        <taxon>Marinobacter</taxon>
    </lineage>
</organism>